<dbReference type="EMBL" id="BOQN01000022">
    <property type="protein sequence ID" value="GIM89990.1"/>
    <property type="molecule type" value="Genomic_DNA"/>
</dbReference>
<evidence type="ECO:0000313" key="4">
    <source>
        <dbReference type="EMBL" id="GIM89990.1"/>
    </source>
</evidence>
<dbReference type="GO" id="GO:0016491">
    <property type="term" value="F:oxidoreductase activity"/>
    <property type="evidence" value="ECO:0007669"/>
    <property type="project" value="UniProtKB-KW"/>
</dbReference>
<dbReference type="Gene3D" id="3.40.50.720">
    <property type="entry name" value="NAD(P)-binding Rossmann-like Domain"/>
    <property type="match status" value="1"/>
</dbReference>
<comment type="similarity">
    <text evidence="1 3">Belongs to the short-chain dehydrogenases/reductases (SDR) family.</text>
</comment>
<comment type="caution">
    <text evidence="4">The sequence shown here is derived from an EMBL/GenBank/DDBJ whole genome shotgun (WGS) entry which is preliminary data.</text>
</comment>
<dbReference type="PROSITE" id="PS00061">
    <property type="entry name" value="ADH_SHORT"/>
    <property type="match status" value="1"/>
</dbReference>
<dbReference type="FunFam" id="3.40.50.720:FF:000084">
    <property type="entry name" value="Short-chain dehydrogenase reductase"/>
    <property type="match status" value="1"/>
</dbReference>
<organism evidence="4 5">
    <name type="scientific">Paractinoplanes toevensis</name>
    <dbReference type="NCBI Taxonomy" id="571911"/>
    <lineage>
        <taxon>Bacteria</taxon>
        <taxon>Bacillati</taxon>
        <taxon>Actinomycetota</taxon>
        <taxon>Actinomycetes</taxon>
        <taxon>Micromonosporales</taxon>
        <taxon>Micromonosporaceae</taxon>
        <taxon>Paractinoplanes</taxon>
    </lineage>
</organism>
<dbReference type="PANTHER" id="PTHR42879">
    <property type="entry name" value="3-OXOACYL-(ACYL-CARRIER-PROTEIN) REDUCTASE"/>
    <property type="match status" value="1"/>
</dbReference>
<dbReference type="RefSeq" id="WP_213005946.1">
    <property type="nucleotide sequence ID" value="NZ_BOQN01000022.1"/>
</dbReference>
<dbReference type="GO" id="GO:0032787">
    <property type="term" value="P:monocarboxylic acid metabolic process"/>
    <property type="evidence" value="ECO:0007669"/>
    <property type="project" value="UniProtKB-ARBA"/>
</dbReference>
<dbReference type="CDD" id="cd05233">
    <property type="entry name" value="SDR_c"/>
    <property type="match status" value="1"/>
</dbReference>
<dbReference type="Pfam" id="PF00106">
    <property type="entry name" value="adh_short"/>
    <property type="match status" value="1"/>
</dbReference>
<sequence length="252" mass="25575">MSVSSLEGKVALVTGAGSGIGKAICLALAEFGCPVAVVDRAPDRAAAVVAEIGRAGGHGLAVTADLAEREAPAAAVDTVVAHFGGIDILVNNVGLFSRTGLFDVTDQLWDELVAVNLRSALFLTKFAAESMRARGGGRIVNISSASGYTAGGGSPVYACTKAAIGGLTRNTAAELARYGISVNAVAPGLTMTDSVPDDPRVLDDLLTHGAERNLFHRAAEPGEVASLVAHLCRPASRHITGQVIHVSGGAVV</sequence>
<dbReference type="PRINTS" id="PR00081">
    <property type="entry name" value="GDHRDH"/>
</dbReference>
<reference evidence="4 5" key="1">
    <citation type="submission" date="2021-03" db="EMBL/GenBank/DDBJ databases">
        <title>Whole genome shotgun sequence of Actinoplanes toevensis NBRC 105298.</title>
        <authorList>
            <person name="Komaki H."/>
            <person name="Tamura T."/>
        </authorList>
    </citation>
    <scope>NUCLEOTIDE SEQUENCE [LARGE SCALE GENOMIC DNA]</scope>
    <source>
        <strain evidence="4 5">NBRC 105298</strain>
    </source>
</reference>
<accession>A0A919W2Y5</accession>
<evidence type="ECO:0000313" key="5">
    <source>
        <dbReference type="Proteomes" id="UP000677082"/>
    </source>
</evidence>
<evidence type="ECO:0000256" key="1">
    <source>
        <dbReference type="ARBA" id="ARBA00006484"/>
    </source>
</evidence>
<evidence type="ECO:0000256" key="3">
    <source>
        <dbReference type="RuleBase" id="RU000363"/>
    </source>
</evidence>
<dbReference type="InterPro" id="IPR002347">
    <property type="entry name" value="SDR_fam"/>
</dbReference>
<dbReference type="AlphaFoldDB" id="A0A919W2Y5"/>
<gene>
    <name evidence="4" type="primary">fabG_4</name>
    <name evidence="4" type="ORF">Ato02nite_017830</name>
</gene>
<name>A0A919W2Y5_9ACTN</name>
<keyword evidence="2" id="KW-0560">Oxidoreductase</keyword>
<dbReference type="SUPFAM" id="SSF51735">
    <property type="entry name" value="NAD(P)-binding Rossmann-fold domains"/>
    <property type="match status" value="1"/>
</dbReference>
<dbReference type="PANTHER" id="PTHR42879:SF2">
    <property type="entry name" value="3-OXOACYL-[ACYL-CARRIER-PROTEIN] REDUCTASE FABG"/>
    <property type="match status" value="1"/>
</dbReference>
<protein>
    <submittedName>
        <fullName evidence="4">Beta-ketoacyl-ACP reductase</fullName>
    </submittedName>
</protein>
<dbReference type="Proteomes" id="UP000677082">
    <property type="component" value="Unassembled WGS sequence"/>
</dbReference>
<dbReference type="InterPro" id="IPR050259">
    <property type="entry name" value="SDR"/>
</dbReference>
<proteinExistence type="inferred from homology"/>
<keyword evidence="5" id="KW-1185">Reference proteome</keyword>
<evidence type="ECO:0000256" key="2">
    <source>
        <dbReference type="ARBA" id="ARBA00023002"/>
    </source>
</evidence>
<dbReference type="InterPro" id="IPR020904">
    <property type="entry name" value="Sc_DH/Rdtase_CS"/>
</dbReference>
<dbReference type="InterPro" id="IPR036291">
    <property type="entry name" value="NAD(P)-bd_dom_sf"/>
</dbReference>
<dbReference type="PRINTS" id="PR00080">
    <property type="entry name" value="SDRFAMILY"/>
</dbReference>